<dbReference type="KEGG" id="lak:106176732"/>
<dbReference type="GO" id="GO:0045892">
    <property type="term" value="P:negative regulation of DNA-templated transcription"/>
    <property type="evidence" value="ECO:0007669"/>
    <property type="project" value="TreeGrafter"/>
</dbReference>
<gene>
    <name evidence="3" type="primary">LOC106176732</name>
</gene>
<evidence type="ECO:0000256" key="1">
    <source>
        <dbReference type="SAM" id="MobiDB-lite"/>
    </source>
</evidence>
<organism evidence="2 3">
    <name type="scientific">Lingula anatina</name>
    <name type="common">Brachiopod</name>
    <name type="synonym">Lingula unguis</name>
    <dbReference type="NCBI Taxonomy" id="7574"/>
    <lineage>
        <taxon>Eukaryota</taxon>
        <taxon>Metazoa</taxon>
        <taxon>Spiralia</taxon>
        <taxon>Lophotrochozoa</taxon>
        <taxon>Brachiopoda</taxon>
        <taxon>Linguliformea</taxon>
        <taxon>Lingulata</taxon>
        <taxon>Lingulida</taxon>
        <taxon>Linguloidea</taxon>
        <taxon>Lingulidae</taxon>
        <taxon>Lingula</taxon>
    </lineage>
</organism>
<dbReference type="InterPro" id="IPR006627">
    <property type="entry name" value="TDU_repeat"/>
</dbReference>
<sequence length="364" mass="38876">MLGAAMETPLDVLSRAASMVQDTSRSSQATTVMEHDRTKTSSPTKQLPTRMQREERRRGRQEMSAMLQFAANHRDRTGDRKCAGTQTPYSSFNGQPMYTSGEGPQRPTNLPLVSYHTHTTAQSNAQTGFCGHCNNGSTNPGAGSFNSPTSPLNLSTTTRSPVSPLQQQHRPSVITCAHCGPPPYPAGTRRIETSVDLCDPAIEEHFRRSLGKSYQDYLPASTPPGPLSPLSKSPVTKSPISASGPPLSQAAVTMATPSPLSSSASTTPSSECSISIAGSASVDDHFARALGNSTWSEIKAKKEPVQLDILAGSVDDHFTKALGDQWLKIKADKELTRKEAVNGASVAHMTTSSRTQPSQTLVSL</sequence>
<feature type="compositionally biased region" description="Polar residues" evidence="1">
    <location>
        <begin position="40"/>
        <end position="49"/>
    </location>
</feature>
<dbReference type="GO" id="GO:0001223">
    <property type="term" value="F:transcription coactivator binding"/>
    <property type="evidence" value="ECO:0007669"/>
    <property type="project" value="TreeGrafter"/>
</dbReference>
<protein>
    <submittedName>
        <fullName evidence="3">Transcription cofactor vestigial-like protein 4 isoform X1</fullName>
    </submittedName>
</protein>
<dbReference type="RefSeq" id="XP_013414692.1">
    <property type="nucleotide sequence ID" value="XM_013559238.2"/>
</dbReference>
<keyword evidence="2" id="KW-1185">Reference proteome</keyword>
<dbReference type="InParanoid" id="A0A1S3JWL2"/>
<dbReference type="OrthoDB" id="10040691at2759"/>
<name>A0A1S3JWL2_LINAN</name>
<evidence type="ECO:0000313" key="3">
    <source>
        <dbReference type="RefSeq" id="XP_013414692.1"/>
    </source>
</evidence>
<dbReference type="Proteomes" id="UP000085678">
    <property type="component" value="Unplaced"/>
</dbReference>
<feature type="region of interest" description="Disordered" evidence="1">
    <location>
        <begin position="216"/>
        <end position="269"/>
    </location>
</feature>
<dbReference type="InterPro" id="IPR028184">
    <property type="entry name" value="VGLL4"/>
</dbReference>
<accession>A0A1S3JWL2</accession>
<dbReference type="PANTHER" id="PTHR17604:SF7">
    <property type="entry name" value="TONDU-DOMAIN-CONTAINING GROWTH INHIBITOR, ISOFORM A"/>
    <property type="match status" value="1"/>
</dbReference>
<feature type="compositionally biased region" description="Basic and acidic residues" evidence="1">
    <location>
        <begin position="51"/>
        <end position="60"/>
    </location>
</feature>
<dbReference type="Pfam" id="PF15245">
    <property type="entry name" value="VGLL4"/>
    <property type="match status" value="1"/>
</dbReference>
<dbReference type="STRING" id="7574.A0A1S3JWL2"/>
<dbReference type="PANTHER" id="PTHR17604">
    <property type="entry name" value="TRANSCRIPTION COFACTOR VESTIGIAL-LIKE PROTEIN 4"/>
    <property type="match status" value="1"/>
</dbReference>
<feature type="region of interest" description="Disordered" evidence="1">
    <location>
        <begin position="141"/>
        <end position="164"/>
    </location>
</feature>
<feature type="region of interest" description="Disordered" evidence="1">
    <location>
        <begin position="17"/>
        <end position="60"/>
    </location>
</feature>
<feature type="compositionally biased region" description="Low complexity" evidence="1">
    <location>
        <begin position="146"/>
        <end position="161"/>
    </location>
</feature>
<feature type="compositionally biased region" description="Polar residues" evidence="1">
    <location>
        <begin position="84"/>
        <end position="98"/>
    </location>
</feature>
<dbReference type="AlphaFoldDB" id="A0A1S3JWL2"/>
<dbReference type="GeneID" id="106176732"/>
<evidence type="ECO:0000313" key="2">
    <source>
        <dbReference type="Proteomes" id="UP000085678"/>
    </source>
</evidence>
<feature type="compositionally biased region" description="Polar residues" evidence="1">
    <location>
        <begin position="20"/>
        <end position="31"/>
    </location>
</feature>
<feature type="region of interest" description="Disordered" evidence="1">
    <location>
        <begin position="342"/>
        <end position="364"/>
    </location>
</feature>
<feature type="compositionally biased region" description="Low complexity" evidence="1">
    <location>
        <begin position="256"/>
        <end position="269"/>
    </location>
</feature>
<dbReference type="SMART" id="SM00711">
    <property type="entry name" value="TDU"/>
    <property type="match status" value="3"/>
</dbReference>
<proteinExistence type="predicted"/>
<reference evidence="3" key="1">
    <citation type="submission" date="2025-08" db="UniProtKB">
        <authorList>
            <consortium name="RefSeq"/>
        </authorList>
    </citation>
    <scope>IDENTIFICATION</scope>
    <source>
        <tissue evidence="3">Gonads</tissue>
    </source>
</reference>
<feature type="region of interest" description="Disordered" evidence="1">
    <location>
        <begin position="74"/>
        <end position="106"/>
    </location>
</feature>
<feature type="compositionally biased region" description="Polar residues" evidence="1">
    <location>
        <begin position="348"/>
        <end position="364"/>
    </location>
</feature>